<dbReference type="Gene3D" id="1.10.510.10">
    <property type="entry name" value="Transferase(Phosphotransferase) domain 1"/>
    <property type="match status" value="1"/>
</dbReference>
<dbReference type="GO" id="GO:0005524">
    <property type="term" value="F:ATP binding"/>
    <property type="evidence" value="ECO:0007669"/>
    <property type="project" value="UniProtKB-KW"/>
</dbReference>
<dbReference type="InterPro" id="IPR011009">
    <property type="entry name" value="Kinase-like_dom_sf"/>
</dbReference>
<dbReference type="GO" id="GO:0005737">
    <property type="term" value="C:cytoplasm"/>
    <property type="evidence" value="ECO:0007669"/>
    <property type="project" value="TreeGrafter"/>
</dbReference>
<dbReference type="EnsemblMetazoa" id="SMAR014323-RA">
    <property type="protein sequence ID" value="SMAR014323-PA"/>
    <property type="gene ID" value="SMAR014323"/>
</dbReference>
<evidence type="ECO:0000256" key="5">
    <source>
        <dbReference type="ARBA" id="ARBA00022777"/>
    </source>
</evidence>
<dbReference type="HOGENOM" id="CLU_000288_81_13_1"/>
<dbReference type="Pfam" id="PF00069">
    <property type="entry name" value="Pkinase"/>
    <property type="match status" value="1"/>
</dbReference>
<organism evidence="11 12">
    <name type="scientific">Strigamia maritima</name>
    <name type="common">European centipede</name>
    <name type="synonym">Geophilus maritimus</name>
    <dbReference type="NCBI Taxonomy" id="126957"/>
    <lineage>
        <taxon>Eukaryota</taxon>
        <taxon>Metazoa</taxon>
        <taxon>Ecdysozoa</taxon>
        <taxon>Arthropoda</taxon>
        <taxon>Myriapoda</taxon>
        <taxon>Chilopoda</taxon>
        <taxon>Pleurostigmophora</taxon>
        <taxon>Geophilomorpha</taxon>
        <taxon>Linotaeniidae</taxon>
        <taxon>Strigamia</taxon>
    </lineage>
</organism>
<evidence type="ECO:0000256" key="7">
    <source>
        <dbReference type="ARBA" id="ARBA00047899"/>
    </source>
</evidence>
<evidence type="ECO:0000256" key="1">
    <source>
        <dbReference type="ARBA" id="ARBA00012513"/>
    </source>
</evidence>
<protein>
    <recommendedName>
        <fullName evidence="1">non-specific serine/threonine protein kinase</fullName>
        <ecNumber evidence="1">2.7.11.1</ecNumber>
    </recommendedName>
</protein>
<dbReference type="EMBL" id="JH430365">
    <property type="status" value="NOT_ANNOTATED_CDS"/>
    <property type="molecule type" value="Genomic_DNA"/>
</dbReference>
<keyword evidence="2" id="KW-0723">Serine/threonine-protein kinase</keyword>
<keyword evidence="3" id="KW-0808">Transferase</keyword>
<feature type="transmembrane region" description="Helical" evidence="9">
    <location>
        <begin position="112"/>
        <end position="137"/>
    </location>
</feature>
<dbReference type="InterPro" id="IPR051334">
    <property type="entry name" value="SRPK"/>
</dbReference>
<keyword evidence="9" id="KW-0472">Membrane</keyword>
<keyword evidence="9" id="KW-1133">Transmembrane helix</keyword>
<evidence type="ECO:0000256" key="3">
    <source>
        <dbReference type="ARBA" id="ARBA00022679"/>
    </source>
</evidence>
<evidence type="ECO:0000313" key="11">
    <source>
        <dbReference type="EnsemblMetazoa" id="SMAR014323-PA"/>
    </source>
</evidence>
<name>T1JKE3_STRMM</name>
<comment type="catalytic activity">
    <reaction evidence="8">
        <text>L-seryl-[protein] + ATP = O-phospho-L-seryl-[protein] + ADP + H(+)</text>
        <dbReference type="Rhea" id="RHEA:17989"/>
        <dbReference type="Rhea" id="RHEA-COMP:9863"/>
        <dbReference type="Rhea" id="RHEA-COMP:11604"/>
        <dbReference type="ChEBI" id="CHEBI:15378"/>
        <dbReference type="ChEBI" id="CHEBI:29999"/>
        <dbReference type="ChEBI" id="CHEBI:30616"/>
        <dbReference type="ChEBI" id="CHEBI:83421"/>
        <dbReference type="ChEBI" id="CHEBI:456216"/>
        <dbReference type="EC" id="2.7.11.1"/>
    </reaction>
</comment>
<evidence type="ECO:0000256" key="4">
    <source>
        <dbReference type="ARBA" id="ARBA00022741"/>
    </source>
</evidence>
<evidence type="ECO:0000256" key="9">
    <source>
        <dbReference type="SAM" id="Phobius"/>
    </source>
</evidence>
<dbReference type="GO" id="GO:0000245">
    <property type="term" value="P:spliceosomal complex assembly"/>
    <property type="evidence" value="ECO:0007669"/>
    <property type="project" value="TreeGrafter"/>
</dbReference>
<accession>T1JKE3</accession>
<dbReference type="PANTHER" id="PTHR47634">
    <property type="entry name" value="PROTEIN KINASE DOMAIN-CONTAINING PROTEIN-RELATED"/>
    <property type="match status" value="1"/>
</dbReference>
<dbReference type="GO" id="GO:0050684">
    <property type="term" value="P:regulation of mRNA processing"/>
    <property type="evidence" value="ECO:0007669"/>
    <property type="project" value="TreeGrafter"/>
</dbReference>
<keyword evidence="4" id="KW-0547">Nucleotide-binding</keyword>
<dbReference type="Proteomes" id="UP000014500">
    <property type="component" value="Unassembled WGS sequence"/>
</dbReference>
<evidence type="ECO:0000259" key="10">
    <source>
        <dbReference type="PROSITE" id="PS50011"/>
    </source>
</evidence>
<dbReference type="FunFam" id="1.10.510.10:FF:000275">
    <property type="entry name" value="SRSF protein kinase 2 isoform X3"/>
    <property type="match status" value="1"/>
</dbReference>
<dbReference type="InterPro" id="IPR000719">
    <property type="entry name" value="Prot_kinase_dom"/>
</dbReference>
<reference evidence="11" key="2">
    <citation type="submission" date="2015-02" db="UniProtKB">
        <authorList>
            <consortium name="EnsemblMetazoa"/>
        </authorList>
    </citation>
    <scope>IDENTIFICATION</scope>
</reference>
<feature type="domain" description="Protein kinase" evidence="10">
    <location>
        <begin position="41"/>
        <end position="356"/>
    </location>
</feature>
<dbReference type="AlphaFoldDB" id="T1JKE3"/>
<dbReference type="SUPFAM" id="SSF56112">
    <property type="entry name" value="Protein kinase-like (PK-like)"/>
    <property type="match status" value="1"/>
</dbReference>
<dbReference type="eggNOG" id="KOG1290">
    <property type="taxonomic scope" value="Eukaryota"/>
</dbReference>
<comment type="catalytic activity">
    <reaction evidence="7">
        <text>L-threonyl-[protein] + ATP = O-phospho-L-threonyl-[protein] + ADP + H(+)</text>
        <dbReference type="Rhea" id="RHEA:46608"/>
        <dbReference type="Rhea" id="RHEA-COMP:11060"/>
        <dbReference type="Rhea" id="RHEA-COMP:11605"/>
        <dbReference type="ChEBI" id="CHEBI:15378"/>
        <dbReference type="ChEBI" id="CHEBI:30013"/>
        <dbReference type="ChEBI" id="CHEBI:30616"/>
        <dbReference type="ChEBI" id="CHEBI:61977"/>
        <dbReference type="ChEBI" id="CHEBI:456216"/>
        <dbReference type="EC" id="2.7.11.1"/>
    </reaction>
</comment>
<proteinExistence type="predicted"/>
<reference evidence="12" key="1">
    <citation type="submission" date="2011-05" db="EMBL/GenBank/DDBJ databases">
        <authorList>
            <person name="Richards S.R."/>
            <person name="Qu J."/>
            <person name="Jiang H."/>
            <person name="Jhangiani S.N."/>
            <person name="Agravi P."/>
            <person name="Goodspeed R."/>
            <person name="Gross S."/>
            <person name="Mandapat C."/>
            <person name="Jackson L."/>
            <person name="Mathew T."/>
            <person name="Pu L."/>
            <person name="Thornton R."/>
            <person name="Saada N."/>
            <person name="Wilczek-Boney K.B."/>
            <person name="Lee S."/>
            <person name="Kovar C."/>
            <person name="Wu Y."/>
            <person name="Scherer S.E."/>
            <person name="Worley K.C."/>
            <person name="Muzny D.M."/>
            <person name="Gibbs R."/>
        </authorList>
    </citation>
    <scope>NUCLEOTIDE SEQUENCE</scope>
    <source>
        <strain evidence="12">Brora</strain>
    </source>
</reference>
<dbReference type="OMA" id="EQPTADC"/>
<dbReference type="Gene3D" id="3.30.200.20">
    <property type="entry name" value="Phosphorylase Kinase, domain 1"/>
    <property type="match status" value="1"/>
</dbReference>
<dbReference type="GO" id="GO:0004674">
    <property type="term" value="F:protein serine/threonine kinase activity"/>
    <property type="evidence" value="ECO:0007669"/>
    <property type="project" value="UniProtKB-KW"/>
</dbReference>
<evidence type="ECO:0000256" key="2">
    <source>
        <dbReference type="ARBA" id="ARBA00022527"/>
    </source>
</evidence>
<dbReference type="GO" id="GO:0005634">
    <property type="term" value="C:nucleus"/>
    <property type="evidence" value="ECO:0007669"/>
    <property type="project" value="TreeGrafter"/>
</dbReference>
<dbReference type="PROSITE" id="PS00108">
    <property type="entry name" value="PROTEIN_KINASE_ST"/>
    <property type="match status" value="1"/>
</dbReference>
<dbReference type="PROSITE" id="PS50011">
    <property type="entry name" value="PROTEIN_KINASE_DOM"/>
    <property type="match status" value="1"/>
</dbReference>
<dbReference type="PANTHER" id="PTHR47634:SF9">
    <property type="entry name" value="PROTEIN KINASE DOMAIN-CONTAINING PROTEIN-RELATED"/>
    <property type="match status" value="1"/>
</dbReference>
<keyword evidence="9" id="KW-0812">Transmembrane</keyword>
<evidence type="ECO:0000256" key="6">
    <source>
        <dbReference type="ARBA" id="ARBA00022840"/>
    </source>
</evidence>
<dbReference type="PhylomeDB" id="T1JKE3"/>
<evidence type="ECO:0000313" key="12">
    <source>
        <dbReference type="Proteomes" id="UP000014500"/>
    </source>
</evidence>
<keyword evidence="5" id="KW-0418">Kinase</keyword>
<sequence length="358" mass="40677">MSKPIEKYRENFIEEQQEDPKLYCFGGYHPVHIGGTFCSRYIVCSKFGWGTFSTVWKCWDQRDQRYVALKILRSESKIGHASLLEMKFLEHSRDCAVSASQKRKVVQLLDRFMFSGVNGTHICMVFEIVGISLFQLLRRFGNPGIPLTTVKSIMRQVLEALDYLHVTCGIIHTDIKPENICVVENSSSQYSIDPMTVTIADLGSAIWADSHDSCLIQTSSYRAPEVLLELEFGPKVDIWSAACMAYALATGYFLFPASSDDLSEAEVHLARIVCVVGDVPKEMAFSCRRSRKIFTFDGKLRCFPDIKSCKIFELLTKKCNWNCSDAHQFAEFLLPMLAIDPDKRVSAKEALKHPWLHI</sequence>
<evidence type="ECO:0000256" key="8">
    <source>
        <dbReference type="ARBA" id="ARBA00048679"/>
    </source>
</evidence>
<keyword evidence="6" id="KW-0067">ATP-binding</keyword>
<dbReference type="InterPro" id="IPR008271">
    <property type="entry name" value="Ser/Thr_kinase_AS"/>
</dbReference>
<dbReference type="EC" id="2.7.11.1" evidence="1"/>
<dbReference type="SMART" id="SM00220">
    <property type="entry name" value="S_TKc"/>
    <property type="match status" value="1"/>
</dbReference>
<keyword evidence="12" id="KW-1185">Reference proteome</keyword>
<dbReference type="STRING" id="126957.T1JKE3"/>